<organism evidence="4 5">
    <name type="scientific">Pseudomonas jilinensis</name>
    <dbReference type="NCBI Taxonomy" id="2078689"/>
    <lineage>
        <taxon>Bacteria</taxon>
        <taxon>Pseudomonadati</taxon>
        <taxon>Pseudomonadota</taxon>
        <taxon>Gammaproteobacteria</taxon>
        <taxon>Pseudomonadales</taxon>
        <taxon>Pseudomonadaceae</taxon>
        <taxon>Pseudomonas</taxon>
    </lineage>
</organism>
<keyword evidence="5" id="KW-1185">Reference proteome</keyword>
<dbReference type="Pfam" id="PF08281">
    <property type="entry name" value="Sigma70_r4_2"/>
    <property type="match status" value="1"/>
</dbReference>
<dbReference type="PANTHER" id="PTHR30173:SF36">
    <property type="entry name" value="ECF RNA POLYMERASE SIGMA FACTOR SIGJ"/>
    <property type="match status" value="1"/>
</dbReference>
<reference evidence="4 5" key="1">
    <citation type="submission" date="2018-06" db="EMBL/GenBank/DDBJ databases">
        <title>Pseudomonas jilinensis sp. nov., isolated from the production water of Jilin Oilfield in China.</title>
        <authorList>
            <person name="Wang J."/>
        </authorList>
    </citation>
    <scope>NUCLEOTIDE SEQUENCE [LARGE SCALE GENOMIC DNA]</scope>
    <source>
        <strain evidence="4 5">JS15-10A1</strain>
    </source>
</reference>
<name>A0A396S0F7_9PSED</name>
<evidence type="ECO:0000313" key="4">
    <source>
        <dbReference type="EMBL" id="RHW21152.1"/>
    </source>
</evidence>
<evidence type="ECO:0000259" key="3">
    <source>
        <dbReference type="Pfam" id="PF08281"/>
    </source>
</evidence>
<dbReference type="InterPro" id="IPR013249">
    <property type="entry name" value="RNA_pol_sigma70_r4_t2"/>
</dbReference>
<evidence type="ECO:0000313" key="5">
    <source>
        <dbReference type="Proteomes" id="UP000265745"/>
    </source>
</evidence>
<comment type="subunit">
    <text evidence="1">Interacts transiently with the RNA polymerase catalytic core formed by RpoA, RpoB, RpoC and RpoZ (2 alpha, 1 beta, 1 beta' and 1 omega subunit) to form the RNA polymerase holoenzyme that can initiate transcription.</text>
</comment>
<evidence type="ECO:0000256" key="1">
    <source>
        <dbReference type="ARBA" id="ARBA00011344"/>
    </source>
</evidence>
<dbReference type="InterPro" id="IPR013325">
    <property type="entry name" value="RNA_pol_sigma_r2"/>
</dbReference>
<dbReference type="OrthoDB" id="3211555at2"/>
<dbReference type="NCBIfam" id="NF007214">
    <property type="entry name" value="PRK09636.1"/>
    <property type="match status" value="1"/>
</dbReference>
<dbReference type="NCBIfam" id="TIGR02937">
    <property type="entry name" value="sigma70-ECF"/>
    <property type="match status" value="1"/>
</dbReference>
<dbReference type="CDD" id="cd06171">
    <property type="entry name" value="Sigma70_r4"/>
    <property type="match status" value="1"/>
</dbReference>
<evidence type="ECO:0000259" key="2">
    <source>
        <dbReference type="Pfam" id="PF04542"/>
    </source>
</evidence>
<protein>
    <submittedName>
        <fullName evidence="4">RNA polymerase subunit sigma-24</fullName>
    </submittedName>
</protein>
<accession>A0A396S0F7</accession>
<dbReference type="Gene3D" id="1.10.1740.10">
    <property type="match status" value="1"/>
</dbReference>
<dbReference type="Gene3D" id="1.10.10.10">
    <property type="entry name" value="Winged helix-like DNA-binding domain superfamily/Winged helix DNA-binding domain"/>
    <property type="match status" value="1"/>
</dbReference>
<dbReference type="NCBIfam" id="TIGR02957">
    <property type="entry name" value="SigX4"/>
    <property type="match status" value="1"/>
</dbReference>
<dbReference type="SUPFAM" id="SSF88946">
    <property type="entry name" value="Sigma2 domain of RNA polymerase sigma factors"/>
    <property type="match status" value="1"/>
</dbReference>
<dbReference type="GO" id="GO:0016987">
    <property type="term" value="F:sigma factor activity"/>
    <property type="evidence" value="ECO:0007669"/>
    <property type="project" value="InterPro"/>
</dbReference>
<dbReference type="SUPFAM" id="SSF54427">
    <property type="entry name" value="NTF2-like"/>
    <property type="match status" value="1"/>
</dbReference>
<proteinExistence type="predicted"/>
<feature type="domain" description="RNA polymerase sigma-70 region 2" evidence="2">
    <location>
        <begin position="7"/>
        <end position="73"/>
    </location>
</feature>
<comment type="caution">
    <text evidence="4">The sequence shown here is derived from an EMBL/GenBank/DDBJ whole genome shotgun (WGS) entry which is preliminary data.</text>
</comment>
<dbReference type="Gene3D" id="3.10.450.50">
    <property type="match status" value="1"/>
</dbReference>
<dbReference type="Pfam" id="PF04542">
    <property type="entry name" value="Sigma70_r2"/>
    <property type="match status" value="1"/>
</dbReference>
<dbReference type="InterPro" id="IPR036388">
    <property type="entry name" value="WH-like_DNA-bd_sf"/>
</dbReference>
<dbReference type="SUPFAM" id="SSF88659">
    <property type="entry name" value="Sigma3 and sigma4 domains of RNA polymerase sigma factors"/>
    <property type="match status" value="1"/>
</dbReference>
<dbReference type="InterPro" id="IPR014284">
    <property type="entry name" value="RNA_pol_sigma-70_dom"/>
</dbReference>
<dbReference type="AlphaFoldDB" id="A0A396S0F7"/>
<dbReference type="PANTHER" id="PTHR30173">
    <property type="entry name" value="SIGMA 19 FACTOR"/>
    <property type="match status" value="1"/>
</dbReference>
<dbReference type="InterPro" id="IPR013324">
    <property type="entry name" value="RNA_pol_sigma_r3/r4-like"/>
</dbReference>
<feature type="domain" description="RNA polymerase sigma factor 70 region 4 type 2" evidence="3">
    <location>
        <begin position="106"/>
        <end position="158"/>
    </location>
</feature>
<dbReference type="Proteomes" id="UP000265745">
    <property type="component" value="Unassembled WGS sequence"/>
</dbReference>
<sequence length="291" mass="32696">MNDKAELFDQARPRLLGLGYRLLGTRMDAEDLVQDAWFRWSEADHKQIADPQAWLVTVVTRLGIDRLRQLKRRREEYSGPWLPEPVFDDMVPGAERLAEMASDLSMAFLLAMERLSAQERAAFLLREVFDYSYDEIAAMIGKSPVASRQAISRARARLRDERPRFDVDPAAHRQLLERFVAAMAQGDAKAFASLLAEEVRWIADGGGRVRAASRVLHGVRAATRLAMGLQRSWRDRLQMRLALINGQTGVLLLLDGQLRSVVLLESDGRAITGIYSVVNPDKLRGASGSCH</sequence>
<dbReference type="GO" id="GO:0003677">
    <property type="term" value="F:DNA binding"/>
    <property type="evidence" value="ECO:0007669"/>
    <property type="project" value="InterPro"/>
</dbReference>
<dbReference type="RefSeq" id="WP_119701405.1">
    <property type="nucleotide sequence ID" value="NZ_QJSA01000008.1"/>
</dbReference>
<dbReference type="InterPro" id="IPR052704">
    <property type="entry name" value="ECF_Sigma-70_Domain"/>
</dbReference>
<dbReference type="GO" id="GO:0006352">
    <property type="term" value="P:DNA-templated transcription initiation"/>
    <property type="evidence" value="ECO:0007669"/>
    <property type="project" value="InterPro"/>
</dbReference>
<gene>
    <name evidence="4" type="ORF">C2846_10505</name>
</gene>
<dbReference type="InterPro" id="IPR007627">
    <property type="entry name" value="RNA_pol_sigma70_r2"/>
</dbReference>
<dbReference type="EMBL" id="QJSA01000008">
    <property type="protein sequence ID" value="RHW21152.1"/>
    <property type="molecule type" value="Genomic_DNA"/>
</dbReference>
<dbReference type="InterPro" id="IPR032710">
    <property type="entry name" value="NTF2-like_dom_sf"/>
</dbReference>
<dbReference type="InterPro" id="IPR014303">
    <property type="entry name" value="RNA_pol_sigma-70_ECF"/>
</dbReference>